<dbReference type="Pfam" id="PF04092">
    <property type="entry name" value="SAG"/>
    <property type="match status" value="2"/>
</dbReference>
<dbReference type="InterPro" id="IPR028352">
    <property type="entry name" value="Surface_antig_SAG1"/>
</dbReference>
<proteinExistence type="predicted"/>
<dbReference type="InterPro" id="IPR007226">
    <property type="entry name" value="SRS_dom"/>
</dbReference>
<evidence type="ECO:0000313" key="2">
    <source>
        <dbReference type="EMBL" id="PFH33554.1"/>
    </source>
</evidence>
<dbReference type="KEGG" id="bbes:BESB_077710"/>
<keyword evidence="3" id="KW-1185">Reference proteome</keyword>
<dbReference type="Gene3D" id="2.60.40.1320">
    <property type="entry name" value="SRS domain"/>
    <property type="match status" value="2"/>
</dbReference>
<comment type="caution">
    <text evidence="2">The sequence shown here is derived from an EMBL/GenBank/DDBJ whole genome shotgun (WGS) entry which is preliminary data.</text>
</comment>
<evidence type="ECO:0000313" key="3">
    <source>
        <dbReference type="Proteomes" id="UP000224006"/>
    </source>
</evidence>
<dbReference type="RefSeq" id="XP_029217563.1">
    <property type="nucleotide sequence ID" value="XM_029366132.1"/>
</dbReference>
<dbReference type="AlphaFoldDB" id="A0A2A9M8Q6"/>
<dbReference type="OrthoDB" id="333141at2759"/>
<dbReference type="InterPro" id="IPR036755">
    <property type="entry name" value="SRS_dom_sf"/>
</dbReference>
<organism evidence="2 3">
    <name type="scientific">Besnoitia besnoiti</name>
    <name type="common">Apicomplexan protozoan</name>
    <dbReference type="NCBI Taxonomy" id="94643"/>
    <lineage>
        <taxon>Eukaryota</taxon>
        <taxon>Sar</taxon>
        <taxon>Alveolata</taxon>
        <taxon>Apicomplexa</taxon>
        <taxon>Conoidasida</taxon>
        <taxon>Coccidia</taxon>
        <taxon>Eucoccidiorida</taxon>
        <taxon>Eimeriorina</taxon>
        <taxon>Sarcocystidae</taxon>
        <taxon>Besnoitia</taxon>
    </lineage>
</organism>
<feature type="domain" description="SRS" evidence="1">
    <location>
        <begin position="202"/>
        <end position="327"/>
    </location>
</feature>
<dbReference type="SUPFAM" id="SSF74877">
    <property type="entry name" value="Major surface antigen p30, SAG1"/>
    <property type="match status" value="2"/>
</dbReference>
<reference evidence="2 3" key="1">
    <citation type="submission" date="2017-09" db="EMBL/GenBank/DDBJ databases">
        <title>Genome sequencing of Besnoitia besnoiti strain Bb-Ger1.</title>
        <authorList>
            <person name="Schares G."/>
            <person name="Venepally P."/>
            <person name="Lorenzi H.A."/>
        </authorList>
    </citation>
    <scope>NUCLEOTIDE SEQUENCE [LARGE SCALE GENOMIC DNA]</scope>
    <source>
        <strain evidence="2 3">Bb-Ger1</strain>
    </source>
</reference>
<name>A0A2A9M8Q6_BESBE</name>
<evidence type="ECO:0000259" key="1">
    <source>
        <dbReference type="Pfam" id="PF04092"/>
    </source>
</evidence>
<dbReference type="Proteomes" id="UP000224006">
    <property type="component" value="Chromosome VII"/>
</dbReference>
<gene>
    <name evidence="2" type="ORF">BESB_077710</name>
</gene>
<dbReference type="GO" id="GO:0016020">
    <property type="term" value="C:membrane"/>
    <property type="evidence" value="ECO:0007669"/>
    <property type="project" value="InterPro"/>
</dbReference>
<accession>A0A2A9M8Q6</accession>
<dbReference type="GeneID" id="40312697"/>
<sequence length="364" mass="39211">MLDVALYGEHGVYRQNFSLHEVQAAILSVAERQQTESTDICLTGPEHTTTCTCTPVANREGPPPQSGNAKDTVVQFSAETNKLTLVCKGSSTVAPPTLKSENAVCPETADLSKCKTGGGDPKAAPISTTNFLDGEKVDSIQWTELSASMSGDTTSSYSLTVPSANLPRSDKAFAVGCISQEKPVCKVTVNLPAKRSKTTTRNVVQCAYGAQSNSEGPQQVTLSQTETTLTLICGKEGTVQPENYLTSFCTDNDMKHCTNAYTEVLPDFKKEWWTPSSTSETNEYMLQVPQDLFPEQDKKIVVGCKHKDESESSPASSKHSRCSVSITLKGTGSASTSTAYSQRNMFITFFVVVSSLAALRPLLQ</sequence>
<dbReference type="EMBL" id="NWUJ01000008">
    <property type="protein sequence ID" value="PFH33554.1"/>
    <property type="molecule type" value="Genomic_DNA"/>
</dbReference>
<protein>
    <submittedName>
        <fullName evidence="2">SAG-related sequence</fullName>
    </submittedName>
</protein>
<dbReference type="VEuPathDB" id="ToxoDB:BESB_077710"/>
<dbReference type="PRINTS" id="PR01801">
    <property type="entry name" value="SURFCEANTIGN"/>
</dbReference>
<feature type="domain" description="SRS" evidence="1">
    <location>
        <begin position="49"/>
        <end position="190"/>
    </location>
</feature>